<keyword evidence="1" id="KW-0449">Lipoprotein</keyword>
<proteinExistence type="predicted"/>
<dbReference type="NCBIfam" id="TIGR03352">
    <property type="entry name" value="VI_chp_3"/>
    <property type="match status" value="1"/>
</dbReference>
<dbReference type="Pfam" id="PF12790">
    <property type="entry name" value="T6SS-SciN"/>
    <property type="match status" value="1"/>
</dbReference>
<dbReference type="OrthoDB" id="6507069at2"/>
<evidence type="ECO:0000313" key="1">
    <source>
        <dbReference type="EMBL" id="KAA8716329.1"/>
    </source>
</evidence>
<evidence type="ECO:0000313" key="2">
    <source>
        <dbReference type="Proteomes" id="UP000322181"/>
    </source>
</evidence>
<gene>
    <name evidence="1" type="primary">tssJ</name>
    <name evidence="1" type="ORF">F4V73_00040</name>
</gene>
<accession>A0A5M9R7N8</accession>
<sequence>MPEFCRWTRHITVVTIMLVCSGCALIWPEPPEPPPADRTVNLRIDAAQRLNTDKMGRSFPVKVCVFEIKKDDWLPPGLYRNAPCEEVAADSVVVSQVQHILSPGESRLYSFEIPREAARWLIVAAEFQIPGQNKNTVLINTEVNKNLNVVAVVSERSLTQMNAPVSGKP</sequence>
<comment type="caution">
    <text evidence="1">The sequence shown here is derived from an EMBL/GenBank/DDBJ whole genome shotgun (WGS) entry which is preliminary data.</text>
</comment>
<dbReference type="EMBL" id="VXKB01000001">
    <property type="protein sequence ID" value="KAA8716329.1"/>
    <property type="molecule type" value="Genomic_DNA"/>
</dbReference>
<dbReference type="PANTHER" id="PTHR37625:SF4">
    <property type="entry name" value="OUTER MEMBRANE LIPOPROTEIN"/>
    <property type="match status" value="1"/>
</dbReference>
<reference evidence="1 2" key="1">
    <citation type="submission" date="2019-09" db="EMBL/GenBank/DDBJ databases">
        <title>Draft genome sequence of various Type strains from the CCUG.</title>
        <authorList>
            <person name="Pineiro-Iglesias B."/>
            <person name="Tunovic T."/>
            <person name="Unosson C."/>
            <person name="Inganas E."/>
            <person name="Ohlen M."/>
            <person name="Cardew S."/>
            <person name="Jensie-Markopoulos S."/>
            <person name="Salva-Serra F."/>
            <person name="Jaen-Luchoro D."/>
            <person name="Karlsson R."/>
            <person name="Svensson-Stadler L."/>
            <person name="Chun J."/>
            <person name="Moore E."/>
        </authorList>
    </citation>
    <scope>NUCLEOTIDE SEQUENCE [LARGE SCALE GENOMIC DNA]</scope>
    <source>
        <strain evidence="1 2">CCUG 53682T</strain>
    </source>
</reference>
<name>A0A5M9R7N8_9GAMM</name>
<dbReference type="InterPro" id="IPR017734">
    <property type="entry name" value="T6SS_SciN"/>
</dbReference>
<dbReference type="RefSeq" id="WP_082970806.1">
    <property type="nucleotide sequence ID" value="NZ_BAAAFS010000001.1"/>
</dbReference>
<organism evidence="1 2">
    <name type="scientific">Morganella psychrotolerans</name>
    <dbReference type="NCBI Taxonomy" id="368603"/>
    <lineage>
        <taxon>Bacteria</taxon>
        <taxon>Pseudomonadati</taxon>
        <taxon>Pseudomonadota</taxon>
        <taxon>Gammaproteobacteria</taxon>
        <taxon>Enterobacterales</taxon>
        <taxon>Morganellaceae</taxon>
        <taxon>Morganella</taxon>
    </lineage>
</organism>
<dbReference type="InterPro" id="IPR038706">
    <property type="entry name" value="Type_VI_SciN-like_sf"/>
</dbReference>
<dbReference type="PANTHER" id="PTHR37625">
    <property type="entry name" value="OUTER MEMBRANE LIPOPROTEIN-RELATED"/>
    <property type="match status" value="1"/>
</dbReference>
<dbReference type="AlphaFoldDB" id="A0A5M9R7N8"/>
<dbReference type="Gene3D" id="2.60.40.4150">
    <property type="entry name" value="Type VI secretion system, lipoprotein SciN"/>
    <property type="match status" value="1"/>
</dbReference>
<dbReference type="Proteomes" id="UP000322181">
    <property type="component" value="Unassembled WGS sequence"/>
</dbReference>
<protein>
    <submittedName>
        <fullName evidence="1">Type VI secretion system lipoprotein TssJ</fullName>
    </submittedName>
</protein>